<reference evidence="5 6" key="2">
    <citation type="submission" date="2019-06" db="EMBL/GenBank/DDBJ databases">
        <title>Martelella lutilitoris sp. nov., isolated from a tidal mudflat.</title>
        <authorList>
            <person name="Kim Y.-J."/>
        </authorList>
    </citation>
    <scope>NUCLEOTIDE SEQUENCE [LARGE SCALE GENOMIC DNA]</scope>
    <source>
        <strain evidence="5 6">GH2-6</strain>
    </source>
</reference>
<dbReference type="SMART" id="SM00354">
    <property type="entry name" value="HTH_LACI"/>
    <property type="match status" value="1"/>
</dbReference>
<organism evidence="5 6">
    <name type="scientific">Martelella lutilitoris</name>
    <dbReference type="NCBI Taxonomy" id="2583532"/>
    <lineage>
        <taxon>Bacteria</taxon>
        <taxon>Pseudomonadati</taxon>
        <taxon>Pseudomonadota</taxon>
        <taxon>Alphaproteobacteria</taxon>
        <taxon>Hyphomicrobiales</taxon>
        <taxon>Aurantimonadaceae</taxon>
        <taxon>Martelella</taxon>
    </lineage>
</organism>
<evidence type="ECO:0000256" key="1">
    <source>
        <dbReference type="ARBA" id="ARBA00023015"/>
    </source>
</evidence>
<evidence type="ECO:0000259" key="4">
    <source>
        <dbReference type="PROSITE" id="PS50932"/>
    </source>
</evidence>
<dbReference type="InterPro" id="IPR046335">
    <property type="entry name" value="LacI/GalR-like_sensor"/>
</dbReference>
<protein>
    <submittedName>
        <fullName evidence="5">LacI family transcriptional regulator</fullName>
    </submittedName>
</protein>
<name>A0A5C4JUH7_9HYPH</name>
<comment type="caution">
    <text evidence="5">The sequence shown here is derived from an EMBL/GenBank/DDBJ whole genome shotgun (WGS) entry which is preliminary data.</text>
</comment>
<evidence type="ECO:0000256" key="2">
    <source>
        <dbReference type="ARBA" id="ARBA00023125"/>
    </source>
</evidence>
<dbReference type="PANTHER" id="PTHR30146">
    <property type="entry name" value="LACI-RELATED TRANSCRIPTIONAL REPRESSOR"/>
    <property type="match status" value="1"/>
</dbReference>
<accession>A0A5C4JUH7</accession>
<dbReference type="InterPro" id="IPR010982">
    <property type="entry name" value="Lambda_DNA-bd_dom_sf"/>
</dbReference>
<dbReference type="Proteomes" id="UP000307874">
    <property type="component" value="Unassembled WGS sequence"/>
</dbReference>
<dbReference type="Pfam" id="PF00356">
    <property type="entry name" value="LacI"/>
    <property type="match status" value="1"/>
</dbReference>
<dbReference type="PANTHER" id="PTHR30146:SF149">
    <property type="entry name" value="HTH-TYPE TRANSCRIPTIONAL REGULATOR EBGR"/>
    <property type="match status" value="1"/>
</dbReference>
<proteinExistence type="predicted"/>
<sequence>MVTLKEIAKRTGVAESTISRILNRDPTLSISDEKRRRVVETAEALQYVMRRSRSNRKEDASVALRRPGDLRSVMIVHFLSSASELSQPFYVGLRQGIEARAEAYGMATTRLFAGEFDPAMLTRGRNVGIISVGDLPDGHLEAIRALGVATVLAHPQEKPVDVDVAYVDLWSASTRLCEWLLTRGVRRPALVGVQGAQSRRLAAFRSVMTEAGLFDPDYVTYARDSSDDGQDQIRALFSRLAETGKPLPDAVVIYADRTAVEVYRGLEKAKLSIPRDVQVVAFNDSSIAHMLAPKLSTLRLEAGVIGETAVDLLMERHGGRKAAKHVEIMPTIIERGSTRKR</sequence>
<dbReference type="InterPro" id="IPR028082">
    <property type="entry name" value="Peripla_BP_I"/>
</dbReference>
<dbReference type="SUPFAM" id="SSF47413">
    <property type="entry name" value="lambda repressor-like DNA-binding domains"/>
    <property type="match status" value="1"/>
</dbReference>
<keyword evidence="2" id="KW-0238">DNA-binding</keyword>
<feature type="domain" description="HTH lacI-type" evidence="4">
    <location>
        <begin position="2"/>
        <end position="58"/>
    </location>
</feature>
<dbReference type="AlphaFoldDB" id="A0A5C4JUH7"/>
<dbReference type="EMBL" id="VCLB01000002">
    <property type="protein sequence ID" value="TNB49068.1"/>
    <property type="molecule type" value="Genomic_DNA"/>
</dbReference>
<dbReference type="CDD" id="cd00093">
    <property type="entry name" value="HTH_XRE"/>
    <property type="match status" value="1"/>
</dbReference>
<dbReference type="Gene3D" id="1.10.260.40">
    <property type="entry name" value="lambda repressor-like DNA-binding domains"/>
    <property type="match status" value="1"/>
</dbReference>
<dbReference type="Gene3D" id="3.40.50.2300">
    <property type="match status" value="2"/>
</dbReference>
<gene>
    <name evidence="5" type="ORF">FF124_03485</name>
</gene>
<dbReference type="GO" id="GO:0003700">
    <property type="term" value="F:DNA-binding transcription factor activity"/>
    <property type="evidence" value="ECO:0007669"/>
    <property type="project" value="TreeGrafter"/>
</dbReference>
<dbReference type="RefSeq" id="WP_138747103.1">
    <property type="nucleotide sequence ID" value="NZ_VCLB01000002.1"/>
</dbReference>
<evidence type="ECO:0000313" key="6">
    <source>
        <dbReference type="Proteomes" id="UP000307874"/>
    </source>
</evidence>
<reference evidence="5 6" key="1">
    <citation type="submission" date="2019-05" db="EMBL/GenBank/DDBJ databases">
        <authorList>
            <person name="Lee S.D."/>
        </authorList>
    </citation>
    <scope>NUCLEOTIDE SEQUENCE [LARGE SCALE GENOMIC DNA]</scope>
    <source>
        <strain evidence="5 6">GH2-6</strain>
    </source>
</reference>
<keyword evidence="6" id="KW-1185">Reference proteome</keyword>
<dbReference type="SUPFAM" id="SSF53822">
    <property type="entry name" value="Periplasmic binding protein-like I"/>
    <property type="match status" value="1"/>
</dbReference>
<dbReference type="OrthoDB" id="5681588at2"/>
<evidence type="ECO:0000313" key="5">
    <source>
        <dbReference type="EMBL" id="TNB49068.1"/>
    </source>
</evidence>
<dbReference type="Pfam" id="PF13377">
    <property type="entry name" value="Peripla_BP_3"/>
    <property type="match status" value="1"/>
</dbReference>
<dbReference type="InterPro" id="IPR000843">
    <property type="entry name" value="HTH_LacI"/>
</dbReference>
<keyword evidence="3" id="KW-0804">Transcription</keyword>
<dbReference type="InterPro" id="IPR001387">
    <property type="entry name" value="Cro/C1-type_HTH"/>
</dbReference>
<evidence type="ECO:0000256" key="3">
    <source>
        <dbReference type="ARBA" id="ARBA00023163"/>
    </source>
</evidence>
<dbReference type="GO" id="GO:0000976">
    <property type="term" value="F:transcription cis-regulatory region binding"/>
    <property type="evidence" value="ECO:0007669"/>
    <property type="project" value="TreeGrafter"/>
</dbReference>
<dbReference type="PROSITE" id="PS50932">
    <property type="entry name" value="HTH_LACI_2"/>
    <property type="match status" value="1"/>
</dbReference>
<keyword evidence="1" id="KW-0805">Transcription regulation</keyword>